<dbReference type="Gene3D" id="2.30.30.40">
    <property type="entry name" value="SH3 Domains"/>
    <property type="match status" value="1"/>
</dbReference>
<organism evidence="4 5">
    <name type="scientific">Mycena pura</name>
    <dbReference type="NCBI Taxonomy" id="153505"/>
    <lineage>
        <taxon>Eukaryota</taxon>
        <taxon>Fungi</taxon>
        <taxon>Dikarya</taxon>
        <taxon>Basidiomycota</taxon>
        <taxon>Agaricomycotina</taxon>
        <taxon>Agaricomycetes</taxon>
        <taxon>Agaricomycetidae</taxon>
        <taxon>Agaricales</taxon>
        <taxon>Marasmiineae</taxon>
        <taxon>Mycenaceae</taxon>
        <taxon>Mycena</taxon>
    </lineage>
</organism>
<evidence type="ECO:0000259" key="3">
    <source>
        <dbReference type="PROSITE" id="PS50002"/>
    </source>
</evidence>
<gene>
    <name evidence="4" type="ORF">GGX14DRAFT_341056</name>
</gene>
<evidence type="ECO:0000313" key="4">
    <source>
        <dbReference type="EMBL" id="KAJ7202310.1"/>
    </source>
</evidence>
<evidence type="ECO:0000313" key="5">
    <source>
        <dbReference type="Proteomes" id="UP001219525"/>
    </source>
</evidence>
<feature type="domain" description="SH3" evidence="3">
    <location>
        <begin position="1"/>
        <end position="50"/>
    </location>
</feature>
<proteinExistence type="predicted"/>
<keyword evidence="5" id="KW-1185">Reference proteome</keyword>
<dbReference type="AlphaFoldDB" id="A0AAD6V467"/>
<protein>
    <recommendedName>
        <fullName evidence="3">SH3 domain-containing protein</fullName>
    </recommendedName>
</protein>
<comment type="caution">
    <text evidence="4">The sequence shown here is derived from an EMBL/GenBank/DDBJ whole genome shotgun (WGS) entry which is preliminary data.</text>
</comment>
<dbReference type="EMBL" id="JARJCW010000055">
    <property type="protein sequence ID" value="KAJ7202310.1"/>
    <property type="molecule type" value="Genomic_DNA"/>
</dbReference>
<feature type="non-terminal residue" evidence="4">
    <location>
        <position position="54"/>
    </location>
</feature>
<evidence type="ECO:0000256" key="2">
    <source>
        <dbReference type="PROSITE-ProRule" id="PRU00192"/>
    </source>
</evidence>
<accession>A0AAD6V467</accession>
<feature type="non-terminal residue" evidence="4">
    <location>
        <position position="1"/>
    </location>
</feature>
<keyword evidence="1 2" id="KW-0728">SH3 domain</keyword>
<name>A0AAD6V467_9AGAR</name>
<dbReference type="PROSITE" id="PS50002">
    <property type="entry name" value="SH3"/>
    <property type="match status" value="1"/>
</dbReference>
<sequence>YIPGLPDEMEIFTGEVVSIQSEFDDGWALCVNMRGEQGMAPLECLDQVNVMVGP</sequence>
<dbReference type="SUPFAM" id="SSF50044">
    <property type="entry name" value="SH3-domain"/>
    <property type="match status" value="1"/>
</dbReference>
<dbReference type="Proteomes" id="UP001219525">
    <property type="component" value="Unassembled WGS sequence"/>
</dbReference>
<dbReference type="InterPro" id="IPR036028">
    <property type="entry name" value="SH3-like_dom_sf"/>
</dbReference>
<reference evidence="4" key="1">
    <citation type="submission" date="2023-03" db="EMBL/GenBank/DDBJ databases">
        <title>Massive genome expansion in bonnet fungi (Mycena s.s.) driven by repeated elements and novel gene families across ecological guilds.</title>
        <authorList>
            <consortium name="Lawrence Berkeley National Laboratory"/>
            <person name="Harder C.B."/>
            <person name="Miyauchi S."/>
            <person name="Viragh M."/>
            <person name="Kuo A."/>
            <person name="Thoen E."/>
            <person name="Andreopoulos B."/>
            <person name="Lu D."/>
            <person name="Skrede I."/>
            <person name="Drula E."/>
            <person name="Henrissat B."/>
            <person name="Morin E."/>
            <person name="Kohler A."/>
            <person name="Barry K."/>
            <person name="LaButti K."/>
            <person name="Morin E."/>
            <person name="Salamov A."/>
            <person name="Lipzen A."/>
            <person name="Mereny Z."/>
            <person name="Hegedus B."/>
            <person name="Baldrian P."/>
            <person name="Stursova M."/>
            <person name="Weitz H."/>
            <person name="Taylor A."/>
            <person name="Grigoriev I.V."/>
            <person name="Nagy L.G."/>
            <person name="Martin F."/>
            <person name="Kauserud H."/>
        </authorList>
    </citation>
    <scope>NUCLEOTIDE SEQUENCE</scope>
    <source>
        <strain evidence="4">9144</strain>
    </source>
</reference>
<evidence type="ECO:0000256" key="1">
    <source>
        <dbReference type="ARBA" id="ARBA00022443"/>
    </source>
</evidence>
<dbReference type="InterPro" id="IPR001452">
    <property type="entry name" value="SH3_domain"/>
</dbReference>